<dbReference type="GO" id="GO:0016740">
    <property type="term" value="F:transferase activity"/>
    <property type="evidence" value="ECO:0007669"/>
    <property type="project" value="UniProtKB-KW"/>
</dbReference>
<sequence length="518" mass="58973">MINNIVKKGFCSTSKKGTYFAQQAKELDYLMEKVYPMVQKYIKENDKSDTKVIEYHSPSDMQKLFPLELPENPQSNDQVIESIEKLLKYSVRTAHPKFFNQLYAGTNPTGQISELINGVLNTNVHTYAVAPVMARMEVECIKATAEVFGYDVEKADGILNPGGTYSNMVAFMIARHKYFPHIRQEGIKSGDKPVSFCSPQAHYSIKRAAMMSGMGMDSVITPECNFMGDMKPEALDEAITKAKQQGYKPFFVNATAGTTVMGGYDNFVEIAKICKKHDVWMHIDGCHGGSFIFSEKYKHLMKGSELSDSIAINYHKMLSVPTQTCALVTNNHKNLLQQANASGAVYLFHKHEASEYDLGDKSLQCGRRSDAVKLWLCWQRYGNKGFGAQVDKAMENANYFKEQLLKRSEKFHYIGGPMCTNVSYFYVPKAFRNYKNISEIYDKLNVITPLIYKRMQKRGNQLINYNPLNDQGLPYFFRIIFIQPSVEFHHIDEVLDEFEAIGENITEQDLIDHQNSLL</sequence>
<dbReference type="Gene3D" id="3.40.640.10">
    <property type="entry name" value="Type I PLP-dependent aspartate aminotransferase-like (Major domain)"/>
    <property type="match status" value="1"/>
</dbReference>
<organism evidence="8 9">
    <name type="scientific">Pseudocohnilembus persalinus</name>
    <name type="common">Ciliate</name>
    <dbReference type="NCBI Taxonomy" id="266149"/>
    <lineage>
        <taxon>Eukaryota</taxon>
        <taxon>Sar</taxon>
        <taxon>Alveolata</taxon>
        <taxon>Ciliophora</taxon>
        <taxon>Intramacronucleata</taxon>
        <taxon>Oligohymenophorea</taxon>
        <taxon>Scuticociliatia</taxon>
        <taxon>Philasterida</taxon>
        <taxon>Pseudocohnilembidae</taxon>
        <taxon>Pseudocohnilembus</taxon>
    </lineage>
</organism>
<evidence type="ECO:0000313" key="9">
    <source>
        <dbReference type="Proteomes" id="UP000054937"/>
    </source>
</evidence>
<feature type="modified residue" description="N6-(pyridoxal phosphate)lysine" evidence="6">
    <location>
        <position position="316"/>
    </location>
</feature>
<dbReference type="Pfam" id="PF00282">
    <property type="entry name" value="Pyridoxal_deC"/>
    <property type="match status" value="1"/>
</dbReference>
<dbReference type="SUPFAM" id="SSF53383">
    <property type="entry name" value="PLP-dependent transferases"/>
    <property type="match status" value="1"/>
</dbReference>
<dbReference type="PANTHER" id="PTHR45677">
    <property type="entry name" value="GLUTAMATE DECARBOXYLASE-RELATED"/>
    <property type="match status" value="1"/>
</dbReference>
<keyword evidence="8" id="KW-0808">Transferase</keyword>
<dbReference type="InParanoid" id="A0A0V0QAK3"/>
<proteinExistence type="inferred from homology"/>
<dbReference type="InterPro" id="IPR015421">
    <property type="entry name" value="PyrdxlP-dep_Trfase_major"/>
</dbReference>
<gene>
    <name evidence="8" type="ORF">PPERSA_07444</name>
</gene>
<accession>A0A0V0QAK3</accession>
<protein>
    <submittedName>
        <fullName evidence="8">Pyridoxal phosphate-dependent transferase</fullName>
    </submittedName>
</protein>
<dbReference type="InterPro" id="IPR015424">
    <property type="entry name" value="PyrdxlP-dep_Trfase"/>
</dbReference>
<dbReference type="OMA" id="RHATYHA"/>
<evidence type="ECO:0000256" key="7">
    <source>
        <dbReference type="RuleBase" id="RU000382"/>
    </source>
</evidence>
<dbReference type="GO" id="GO:0016831">
    <property type="term" value="F:carboxy-lyase activity"/>
    <property type="evidence" value="ECO:0007669"/>
    <property type="project" value="UniProtKB-KW"/>
</dbReference>
<evidence type="ECO:0000256" key="6">
    <source>
        <dbReference type="PIRSR" id="PIRSR602129-50"/>
    </source>
</evidence>
<comment type="cofactor">
    <cofactor evidence="1 6 7">
        <name>pyridoxal 5'-phosphate</name>
        <dbReference type="ChEBI" id="CHEBI:597326"/>
    </cofactor>
</comment>
<name>A0A0V0QAK3_PSEPJ</name>
<dbReference type="GO" id="GO:0030170">
    <property type="term" value="F:pyridoxal phosphate binding"/>
    <property type="evidence" value="ECO:0007669"/>
    <property type="project" value="InterPro"/>
</dbReference>
<dbReference type="PANTHER" id="PTHR45677:SF8">
    <property type="entry name" value="CYSTEINE SULFINIC ACID DECARBOXYLASE"/>
    <property type="match status" value="1"/>
</dbReference>
<comment type="caution">
    <text evidence="8">The sequence shown here is derived from an EMBL/GenBank/DDBJ whole genome shotgun (WGS) entry which is preliminary data.</text>
</comment>
<evidence type="ECO:0000256" key="5">
    <source>
        <dbReference type="ARBA" id="ARBA00023239"/>
    </source>
</evidence>
<dbReference type="Gene3D" id="3.90.1150.170">
    <property type="match status" value="1"/>
</dbReference>
<dbReference type="GO" id="GO:0005737">
    <property type="term" value="C:cytoplasm"/>
    <property type="evidence" value="ECO:0007669"/>
    <property type="project" value="TreeGrafter"/>
</dbReference>
<dbReference type="AlphaFoldDB" id="A0A0V0QAK3"/>
<evidence type="ECO:0000256" key="3">
    <source>
        <dbReference type="ARBA" id="ARBA00022793"/>
    </source>
</evidence>
<keyword evidence="9" id="KW-1185">Reference proteome</keyword>
<evidence type="ECO:0000256" key="2">
    <source>
        <dbReference type="ARBA" id="ARBA00009533"/>
    </source>
</evidence>
<evidence type="ECO:0000256" key="4">
    <source>
        <dbReference type="ARBA" id="ARBA00022898"/>
    </source>
</evidence>
<dbReference type="Proteomes" id="UP000054937">
    <property type="component" value="Unassembled WGS sequence"/>
</dbReference>
<evidence type="ECO:0000313" key="8">
    <source>
        <dbReference type="EMBL" id="KRW99201.1"/>
    </source>
</evidence>
<reference evidence="8 9" key="1">
    <citation type="journal article" date="2015" name="Sci. Rep.">
        <title>Genome of the facultative scuticociliatosis pathogen Pseudocohnilembus persalinus provides insight into its virulence through horizontal gene transfer.</title>
        <authorList>
            <person name="Xiong J."/>
            <person name="Wang G."/>
            <person name="Cheng J."/>
            <person name="Tian M."/>
            <person name="Pan X."/>
            <person name="Warren A."/>
            <person name="Jiang C."/>
            <person name="Yuan D."/>
            <person name="Miao W."/>
        </authorList>
    </citation>
    <scope>NUCLEOTIDE SEQUENCE [LARGE SCALE GENOMIC DNA]</scope>
    <source>
        <strain evidence="8">36N120E</strain>
    </source>
</reference>
<keyword evidence="4 6" id="KW-0663">Pyridoxal phosphate</keyword>
<dbReference type="EMBL" id="LDAU01000220">
    <property type="protein sequence ID" value="KRW99201.1"/>
    <property type="molecule type" value="Genomic_DNA"/>
</dbReference>
<comment type="similarity">
    <text evidence="2 7">Belongs to the group II decarboxylase family.</text>
</comment>
<dbReference type="GO" id="GO:0019752">
    <property type="term" value="P:carboxylic acid metabolic process"/>
    <property type="evidence" value="ECO:0007669"/>
    <property type="project" value="InterPro"/>
</dbReference>
<dbReference type="OrthoDB" id="310546at2759"/>
<keyword evidence="5 7" id="KW-0456">Lyase</keyword>
<evidence type="ECO:0000256" key="1">
    <source>
        <dbReference type="ARBA" id="ARBA00001933"/>
    </source>
</evidence>
<keyword evidence="3" id="KW-0210">Decarboxylase</keyword>
<dbReference type="InterPro" id="IPR002129">
    <property type="entry name" value="PyrdxlP-dep_de-COase"/>
</dbReference>